<gene>
    <name evidence="2" type="ORF">RDB_LOCUS88073</name>
</gene>
<evidence type="ECO:0000256" key="1">
    <source>
        <dbReference type="SAM" id="MobiDB-lite"/>
    </source>
</evidence>
<dbReference type="SUPFAM" id="SSF48452">
    <property type="entry name" value="TPR-like"/>
    <property type="match status" value="2"/>
</dbReference>
<dbReference type="AlphaFoldDB" id="A0A8H3E2Q2"/>
<dbReference type="Pfam" id="PF13424">
    <property type="entry name" value="TPR_12"/>
    <property type="match status" value="1"/>
</dbReference>
<dbReference type="PANTHER" id="PTHR46082">
    <property type="entry name" value="ATP/GTP-BINDING PROTEIN-RELATED"/>
    <property type="match status" value="1"/>
</dbReference>
<proteinExistence type="predicted"/>
<comment type="caution">
    <text evidence="2">The sequence shown here is derived from an EMBL/GenBank/DDBJ whole genome shotgun (WGS) entry which is preliminary data.</text>
</comment>
<protein>
    <recommendedName>
        <fullName evidence="4">Kinesin light chain</fullName>
    </recommendedName>
</protein>
<dbReference type="PANTHER" id="PTHR46082:SF11">
    <property type="entry name" value="AAA+ ATPASE DOMAIN-CONTAINING PROTEIN-RELATED"/>
    <property type="match status" value="1"/>
</dbReference>
<evidence type="ECO:0000313" key="2">
    <source>
        <dbReference type="EMBL" id="CAE7150740.1"/>
    </source>
</evidence>
<dbReference type="InterPro" id="IPR053137">
    <property type="entry name" value="NLR-like"/>
</dbReference>
<dbReference type="InterPro" id="IPR011990">
    <property type="entry name" value="TPR-like_helical_dom_sf"/>
</dbReference>
<organism evidence="2 3">
    <name type="scientific">Rhizoctonia solani</name>
    <dbReference type="NCBI Taxonomy" id="456999"/>
    <lineage>
        <taxon>Eukaryota</taxon>
        <taxon>Fungi</taxon>
        <taxon>Dikarya</taxon>
        <taxon>Basidiomycota</taxon>
        <taxon>Agaricomycotina</taxon>
        <taxon>Agaricomycetes</taxon>
        <taxon>Cantharellales</taxon>
        <taxon>Ceratobasidiaceae</taxon>
        <taxon>Rhizoctonia</taxon>
    </lineage>
</organism>
<evidence type="ECO:0008006" key="4">
    <source>
        <dbReference type="Google" id="ProtNLM"/>
    </source>
</evidence>
<dbReference type="Proteomes" id="UP000663827">
    <property type="component" value="Unassembled WGS sequence"/>
</dbReference>
<feature type="region of interest" description="Disordered" evidence="1">
    <location>
        <begin position="478"/>
        <end position="497"/>
    </location>
</feature>
<dbReference type="Pfam" id="PF13374">
    <property type="entry name" value="TPR_10"/>
    <property type="match status" value="3"/>
</dbReference>
<sequence length="497" mass="56882">MSQVDGTALLVKIASSRNQCLVEDDLKAAEGLVDDFGCLALAIVHAGAYIAHSPGMSITKYRSLFASQRRRMLDEYNELPGTAKLDERGDTVYTTWKICYDQLKPESRELLWLIAYLHYDGIFEDIFRRAAQEMHSKNYNLPLTDLESEAHDLVKKFLSNYLDSDGNWDTIKFARVTADLASYSLIEFDRKNLTYRVHVLVHDWAKVVVPRAPELAAECTSMLLSLSIDWEENAESLAFKRRLGLHITNVLTQYPKIGANHNLYFQIVYTSTGQWSQRARLAQQAVEIYERVLGDDNISTWTTRSQLAHSYSELGQWDEAIQLQEKLVDACKRLYGEDARGTLRAIGALAYYYLQSGRPGEAEPLQVQVLNTQKNTLGEEHPDTLAHMGGLAMTYSEMGQYAKAEQLEVQTLNTGKRVLGEEHPYTLLYMCNLAYTYSRMDRWDEAEQLYYEAMSIAERTLGDQHPDTQYYRKELKDMQSRRAAQAGMPRSPRINER</sequence>
<dbReference type="EMBL" id="CAJNJQ010001807">
    <property type="protein sequence ID" value="CAE7150740.1"/>
    <property type="molecule type" value="Genomic_DNA"/>
</dbReference>
<reference evidence="2" key="1">
    <citation type="submission" date="2021-01" db="EMBL/GenBank/DDBJ databases">
        <authorList>
            <person name="Kaushik A."/>
        </authorList>
    </citation>
    <scope>NUCLEOTIDE SEQUENCE</scope>
    <source>
        <strain evidence="2">AG5</strain>
    </source>
</reference>
<accession>A0A8H3E2Q2</accession>
<evidence type="ECO:0000313" key="3">
    <source>
        <dbReference type="Proteomes" id="UP000663827"/>
    </source>
</evidence>
<name>A0A8H3E2Q2_9AGAM</name>
<dbReference type="Gene3D" id="1.25.40.10">
    <property type="entry name" value="Tetratricopeptide repeat domain"/>
    <property type="match status" value="1"/>
</dbReference>
<dbReference type="SMART" id="SM00028">
    <property type="entry name" value="TPR"/>
    <property type="match status" value="2"/>
</dbReference>
<dbReference type="InterPro" id="IPR019734">
    <property type="entry name" value="TPR_rpt"/>
</dbReference>